<reference evidence="4" key="1">
    <citation type="submission" date="2015-12" db="EMBL/GenBank/DDBJ databases">
        <title>De novo transcriptome assembly of four potential Pierce s Disease insect vectors from Arizona vineyards.</title>
        <authorList>
            <person name="Tassone E.E."/>
        </authorList>
    </citation>
    <scope>NUCLEOTIDE SEQUENCE</scope>
</reference>
<sequence>MSVADLRHEIKDCGHSNEHALKEVHYKVKNTNDKSDYIKCCICFNHKFDCNLENVLNKKALGDLLNLTELKLVNSEITDFPEVITQFINLVSLDLSYNKLKTLPNNCILLKKLRYLDVSHNQIRSETPKCFELGLHFIKHLNLSYNLICTFNFVPQCQRFLCYLNLSHNYFQEVPLWLFSDKCYSLKHVDLSFSCVLNRNLQKVLQKSQSYQTGILKYLETLSISNCSTTTLSLSLLKYFEEIKCLNVGNIDSNITEMGPWKKNIFPDIMFSNIFYDPEKVTELYLNNTGLALLSTDIDLLKNLKVLDISKNELTWLPETFVLLQHLEKINVSNNNLAYLPKNFNKMLSIQELYLSNNKLENVESEIKTLMSLKILDLYDNCLETMPITGNQIRTLSKCDISYNYFSIETELNYVFEDGMNALDLYRALEKDLRLNINIKYERLSVEKPKLEHENSHSPDCLSDTSDDDLSIGEHHIENNQNEDSILTEKVLKDEEEDWDLDNDDLFDPNTTVQNHVNTSTISQSPTSSIVSKFLSEYKGDKEHLFLPSISHSNKIYKIKSSFVPEPGQSSDAEG</sequence>
<dbReference type="InterPro" id="IPR003591">
    <property type="entry name" value="Leu-rich_rpt_typical-subtyp"/>
</dbReference>
<evidence type="ECO:0000256" key="1">
    <source>
        <dbReference type="ARBA" id="ARBA00022614"/>
    </source>
</evidence>
<dbReference type="Pfam" id="PF13855">
    <property type="entry name" value="LRR_8"/>
    <property type="match status" value="1"/>
</dbReference>
<dbReference type="Gene3D" id="3.80.10.10">
    <property type="entry name" value="Ribonuclease Inhibitor"/>
    <property type="match status" value="2"/>
</dbReference>
<dbReference type="AlphaFoldDB" id="A0A1B6CJC9"/>
<dbReference type="GO" id="GO:0005737">
    <property type="term" value="C:cytoplasm"/>
    <property type="evidence" value="ECO:0007669"/>
    <property type="project" value="TreeGrafter"/>
</dbReference>
<dbReference type="InterPro" id="IPR050216">
    <property type="entry name" value="LRR_domain-containing"/>
</dbReference>
<evidence type="ECO:0000256" key="2">
    <source>
        <dbReference type="ARBA" id="ARBA00022737"/>
    </source>
</evidence>
<dbReference type="SUPFAM" id="SSF52058">
    <property type="entry name" value="L domain-like"/>
    <property type="match status" value="2"/>
</dbReference>
<organism evidence="4">
    <name type="scientific">Clastoptera arizonana</name>
    <name type="common">Arizona spittle bug</name>
    <dbReference type="NCBI Taxonomy" id="38151"/>
    <lineage>
        <taxon>Eukaryota</taxon>
        <taxon>Metazoa</taxon>
        <taxon>Ecdysozoa</taxon>
        <taxon>Arthropoda</taxon>
        <taxon>Hexapoda</taxon>
        <taxon>Insecta</taxon>
        <taxon>Pterygota</taxon>
        <taxon>Neoptera</taxon>
        <taxon>Paraneoptera</taxon>
        <taxon>Hemiptera</taxon>
        <taxon>Auchenorrhyncha</taxon>
        <taxon>Cercopoidea</taxon>
        <taxon>Clastopteridae</taxon>
        <taxon>Clastoptera</taxon>
    </lineage>
</organism>
<dbReference type="EMBL" id="GEDC01023702">
    <property type="protein sequence ID" value="JAS13596.1"/>
    <property type="molecule type" value="Transcribed_RNA"/>
</dbReference>
<dbReference type="InterPro" id="IPR001611">
    <property type="entry name" value="Leu-rich_rpt"/>
</dbReference>
<keyword evidence="2" id="KW-0677">Repeat</keyword>
<evidence type="ECO:0000313" key="4">
    <source>
        <dbReference type="EMBL" id="JAS13596.1"/>
    </source>
</evidence>
<dbReference type="PANTHER" id="PTHR48051">
    <property type="match status" value="1"/>
</dbReference>
<protein>
    <submittedName>
        <fullName evidence="4">Uncharacterized protein</fullName>
    </submittedName>
</protein>
<dbReference type="PANTHER" id="PTHR48051:SF1">
    <property type="entry name" value="RAS SUPPRESSOR PROTEIN 1"/>
    <property type="match status" value="1"/>
</dbReference>
<accession>A0A1B6CJC9</accession>
<proteinExistence type="predicted"/>
<dbReference type="EMBL" id="GEDC01001761">
    <property type="protein sequence ID" value="JAS35537.1"/>
    <property type="molecule type" value="Transcribed_RNA"/>
</dbReference>
<dbReference type="PROSITE" id="PS51450">
    <property type="entry name" value="LRR"/>
    <property type="match status" value="3"/>
</dbReference>
<keyword evidence="1" id="KW-0433">Leucine-rich repeat</keyword>
<dbReference type="PRINTS" id="PR00019">
    <property type="entry name" value="LEURICHRPT"/>
</dbReference>
<dbReference type="SMART" id="SM00369">
    <property type="entry name" value="LRR_TYP"/>
    <property type="match status" value="7"/>
</dbReference>
<feature type="region of interest" description="Disordered" evidence="3">
    <location>
        <begin position="449"/>
        <end position="486"/>
    </location>
</feature>
<dbReference type="SMART" id="SM00364">
    <property type="entry name" value="LRR_BAC"/>
    <property type="match status" value="3"/>
</dbReference>
<gene>
    <name evidence="4" type="ORF">g.21910</name>
    <name evidence="5" type="ORF">g.21911</name>
</gene>
<evidence type="ECO:0000256" key="3">
    <source>
        <dbReference type="SAM" id="MobiDB-lite"/>
    </source>
</evidence>
<evidence type="ECO:0000313" key="5">
    <source>
        <dbReference type="EMBL" id="JAS35537.1"/>
    </source>
</evidence>
<dbReference type="SMART" id="SM00365">
    <property type="entry name" value="LRR_SD22"/>
    <property type="match status" value="4"/>
</dbReference>
<name>A0A1B6CJC9_9HEMI</name>
<dbReference type="InterPro" id="IPR032675">
    <property type="entry name" value="LRR_dom_sf"/>
</dbReference>